<dbReference type="EMBL" id="LUGH01000202">
    <property type="protein sequence ID" value="OBZ87716.1"/>
    <property type="molecule type" value="Genomic_DNA"/>
</dbReference>
<accession>A0A1C7NGN6</accession>
<comment type="caution">
    <text evidence="1">The sequence shown here is derived from an EMBL/GenBank/DDBJ whole genome shotgun (WGS) entry which is preliminary data.</text>
</comment>
<keyword evidence="2" id="KW-1185">Reference proteome</keyword>
<dbReference type="InParanoid" id="A0A1C7NGN6"/>
<dbReference type="OrthoDB" id="2222436at2759"/>
<protein>
    <submittedName>
        <fullName evidence="1">Uncharacterized protein</fullName>
    </submittedName>
</protein>
<dbReference type="Proteomes" id="UP000093000">
    <property type="component" value="Unassembled WGS sequence"/>
</dbReference>
<proteinExistence type="predicted"/>
<evidence type="ECO:0000313" key="1">
    <source>
        <dbReference type="EMBL" id="OBZ87716.1"/>
    </source>
</evidence>
<organism evidence="1 2">
    <name type="scientific">Choanephora cucurbitarum</name>
    <dbReference type="NCBI Taxonomy" id="101091"/>
    <lineage>
        <taxon>Eukaryota</taxon>
        <taxon>Fungi</taxon>
        <taxon>Fungi incertae sedis</taxon>
        <taxon>Mucoromycota</taxon>
        <taxon>Mucoromycotina</taxon>
        <taxon>Mucoromycetes</taxon>
        <taxon>Mucorales</taxon>
        <taxon>Mucorineae</taxon>
        <taxon>Choanephoraceae</taxon>
        <taxon>Choanephoroideae</taxon>
        <taxon>Choanephora</taxon>
    </lineage>
</organism>
<gene>
    <name evidence="1" type="ORF">A0J61_04234</name>
</gene>
<name>A0A1C7NGN6_9FUNG</name>
<evidence type="ECO:0000313" key="2">
    <source>
        <dbReference type="Proteomes" id="UP000093000"/>
    </source>
</evidence>
<reference evidence="1 2" key="1">
    <citation type="submission" date="2016-03" db="EMBL/GenBank/DDBJ databases">
        <title>Choanephora cucurbitarum.</title>
        <authorList>
            <person name="Min B."/>
            <person name="Park H."/>
            <person name="Park J.-H."/>
            <person name="Shin H.-D."/>
            <person name="Choi I.-G."/>
        </authorList>
    </citation>
    <scope>NUCLEOTIDE SEQUENCE [LARGE SCALE GENOMIC DNA]</scope>
    <source>
        <strain evidence="1 2">KUS-F28377</strain>
    </source>
</reference>
<dbReference type="AlphaFoldDB" id="A0A1C7NGN6"/>
<sequence>MSANNFTIVSTPGKKISLERNSHPCPKCRHHASVQLMRSERQFILFNKCISNSMRVRYECSKCKWKNEELPSYPEEFNYLPSEDELLFGYTMDTDSSSHISSLSGAY</sequence>